<evidence type="ECO:0000259" key="1">
    <source>
        <dbReference type="Pfam" id="PF14417"/>
    </source>
</evidence>
<reference evidence="2 3" key="1">
    <citation type="submission" date="2023-02" db="EMBL/GenBank/DDBJ databases">
        <authorList>
            <person name="Mo P."/>
        </authorList>
    </citation>
    <scope>NUCLEOTIDE SEQUENCE [LARGE SCALE GENOMIC DNA]</scope>
    <source>
        <strain evidence="2 3">HUAS 3</strain>
    </source>
</reference>
<sequence>MTGRTAPSAAHRHVCWRYDDHAALHAEAHRFLAAGLAAGEQVWYVAPGSDPFGERLRADAVFRDALGRDAVRLVAIESAYGADEVIDPVTQVRAYAAATEAALAAGHTGLRVVADATPLVRTPAQLDAFARYEHLVDRYLSAAPMSAMCAYDRRVLGDRAVAELACLHPETNVDDILFRLHAGAAGDARPVLAGELDASNHDLFRTALRRAAPPAVDGRLVVQATDLSFVDHRCLIHLREHARSRGMDAVLLRTSRSAAARLAELLNLPGVQVEVVR</sequence>
<proteinExistence type="predicted"/>
<evidence type="ECO:0000313" key="2">
    <source>
        <dbReference type="EMBL" id="WDZ83259.1"/>
    </source>
</evidence>
<protein>
    <submittedName>
        <fullName evidence="2">MEDS domain-containing protein</fullName>
    </submittedName>
</protein>
<evidence type="ECO:0000313" key="3">
    <source>
        <dbReference type="Proteomes" id="UP001219605"/>
    </source>
</evidence>
<keyword evidence="3" id="KW-1185">Reference proteome</keyword>
<feature type="domain" description="MEDS" evidence="1">
    <location>
        <begin position="12"/>
        <end position="169"/>
    </location>
</feature>
<dbReference type="Pfam" id="PF14417">
    <property type="entry name" value="MEDS"/>
    <property type="match status" value="1"/>
</dbReference>
<gene>
    <name evidence="2" type="ORF">PVK37_22745</name>
</gene>
<dbReference type="InterPro" id="IPR025847">
    <property type="entry name" value="MEDS_domain"/>
</dbReference>
<dbReference type="Proteomes" id="UP001219605">
    <property type="component" value="Chromosome"/>
</dbReference>
<accession>A0ABY7ZMY6</accession>
<name>A0ABY7ZMY6_9ACTN</name>
<dbReference type="EMBL" id="CP118615">
    <property type="protein sequence ID" value="WDZ83259.1"/>
    <property type="molecule type" value="Genomic_DNA"/>
</dbReference>
<organism evidence="2 3">
    <name type="scientific">Micromonospora cathayae</name>
    <dbReference type="NCBI Taxonomy" id="3028804"/>
    <lineage>
        <taxon>Bacteria</taxon>
        <taxon>Bacillati</taxon>
        <taxon>Actinomycetota</taxon>
        <taxon>Actinomycetes</taxon>
        <taxon>Micromonosporales</taxon>
        <taxon>Micromonosporaceae</taxon>
        <taxon>Micromonospora</taxon>
    </lineage>
</organism>
<dbReference type="InterPro" id="IPR036513">
    <property type="entry name" value="STAS_dom_sf"/>
</dbReference>
<dbReference type="RefSeq" id="WP_275029705.1">
    <property type="nucleotide sequence ID" value="NZ_CP118615.1"/>
</dbReference>
<dbReference type="Gene3D" id="3.30.750.24">
    <property type="entry name" value="STAS domain"/>
    <property type="match status" value="1"/>
</dbReference>